<feature type="compositionally biased region" description="Acidic residues" evidence="1">
    <location>
        <begin position="143"/>
        <end position="155"/>
    </location>
</feature>
<dbReference type="Proteomes" id="UP001063166">
    <property type="component" value="Unassembled WGS sequence"/>
</dbReference>
<accession>A0A9P3UKX3</accession>
<feature type="compositionally biased region" description="Basic residues" evidence="1">
    <location>
        <begin position="1"/>
        <end position="10"/>
    </location>
</feature>
<dbReference type="GO" id="GO:0005737">
    <property type="term" value="C:cytoplasm"/>
    <property type="evidence" value="ECO:0007669"/>
    <property type="project" value="TreeGrafter"/>
</dbReference>
<evidence type="ECO:0000256" key="1">
    <source>
        <dbReference type="SAM" id="MobiDB-lite"/>
    </source>
</evidence>
<evidence type="ECO:0000313" key="3">
    <source>
        <dbReference type="Proteomes" id="UP001063166"/>
    </source>
</evidence>
<dbReference type="EMBL" id="BRPK01000003">
    <property type="protein sequence ID" value="GLB36807.1"/>
    <property type="molecule type" value="Genomic_DNA"/>
</dbReference>
<dbReference type="InterPro" id="IPR052670">
    <property type="entry name" value="UPF0654_domain"/>
</dbReference>
<sequence length="205" mass="22705">MSTSRSRSRSKSPEDKDYTRVVSGLKAATHNPRVSEEVKQRDRQILQELGENPEERKGRRGGRVTEQMRRERWGLPGIRRENAAGISGGGREGRQEEGLGGAAPERMEQDRPVTRRRAAAEGIRGGLPPEADNVVLLPTEGATYEESENTYDEPLGDVPIVSNGEIAGSDPANMLRGYKATLRNPRVSQEAKRKAEQVLREHGQL</sequence>
<feature type="region of interest" description="Disordered" evidence="1">
    <location>
        <begin position="186"/>
        <end position="205"/>
    </location>
</feature>
<name>A0A9P3UKX3_LYOSH</name>
<dbReference type="InterPro" id="IPR018824">
    <property type="entry name" value="Conidiation-specific_6"/>
</dbReference>
<dbReference type="PANTHER" id="PTHR36576:SF2">
    <property type="entry name" value="PROTEIN CON-6, PUTATIVE (AFU_ORTHOLOGUE AFUA_4G03615)-RELATED"/>
    <property type="match status" value="1"/>
</dbReference>
<feature type="compositionally biased region" description="Basic and acidic residues" evidence="1">
    <location>
        <begin position="189"/>
        <end position="205"/>
    </location>
</feature>
<gene>
    <name evidence="2" type="ORF">LshimejAT787_0310940</name>
</gene>
<proteinExistence type="predicted"/>
<comment type="caution">
    <text evidence="2">The sequence shown here is derived from an EMBL/GenBank/DDBJ whole genome shotgun (WGS) entry which is preliminary data.</text>
</comment>
<dbReference type="AlphaFoldDB" id="A0A9P3UKX3"/>
<feature type="compositionally biased region" description="Basic and acidic residues" evidence="1">
    <location>
        <begin position="33"/>
        <end position="45"/>
    </location>
</feature>
<organism evidence="2 3">
    <name type="scientific">Lyophyllum shimeji</name>
    <name type="common">Hon-shimeji</name>
    <name type="synonym">Tricholoma shimeji</name>
    <dbReference type="NCBI Taxonomy" id="47721"/>
    <lineage>
        <taxon>Eukaryota</taxon>
        <taxon>Fungi</taxon>
        <taxon>Dikarya</taxon>
        <taxon>Basidiomycota</taxon>
        <taxon>Agaricomycotina</taxon>
        <taxon>Agaricomycetes</taxon>
        <taxon>Agaricomycetidae</taxon>
        <taxon>Agaricales</taxon>
        <taxon>Tricholomatineae</taxon>
        <taxon>Lyophyllaceae</taxon>
        <taxon>Lyophyllum</taxon>
    </lineage>
</organism>
<keyword evidence="3" id="KW-1185">Reference proteome</keyword>
<evidence type="ECO:0000313" key="2">
    <source>
        <dbReference type="EMBL" id="GLB36807.1"/>
    </source>
</evidence>
<feature type="compositionally biased region" description="Basic and acidic residues" evidence="1">
    <location>
        <begin position="66"/>
        <end position="82"/>
    </location>
</feature>
<dbReference type="OrthoDB" id="5419162at2759"/>
<protein>
    <submittedName>
        <fullName evidence="2">Uncharacterized protein</fullName>
    </submittedName>
</protein>
<dbReference type="Pfam" id="PF10346">
    <property type="entry name" value="Con-6"/>
    <property type="match status" value="2"/>
</dbReference>
<reference evidence="2" key="1">
    <citation type="submission" date="2022-07" db="EMBL/GenBank/DDBJ databases">
        <title>The genome of Lyophyllum shimeji provides insight into the initial evolution of ectomycorrhizal fungal genome.</title>
        <authorList>
            <person name="Kobayashi Y."/>
            <person name="Shibata T."/>
            <person name="Hirakawa H."/>
            <person name="Shigenobu S."/>
            <person name="Nishiyama T."/>
            <person name="Yamada A."/>
            <person name="Hasebe M."/>
            <person name="Kawaguchi M."/>
        </authorList>
    </citation>
    <scope>NUCLEOTIDE SEQUENCE</scope>
    <source>
        <strain evidence="2">AT787</strain>
    </source>
</reference>
<dbReference type="PANTHER" id="PTHR36576">
    <property type="entry name" value="UPF0654 PROTEIN C11D3.01C-RELATED"/>
    <property type="match status" value="1"/>
</dbReference>
<feature type="region of interest" description="Disordered" evidence="1">
    <location>
        <begin position="1"/>
        <end position="170"/>
    </location>
</feature>